<name>A0A497V470_9FLAO</name>
<evidence type="ECO:0000313" key="4">
    <source>
        <dbReference type="EMBL" id="RLJ35528.1"/>
    </source>
</evidence>
<reference evidence="4 6" key="2">
    <citation type="submission" date="2018-10" db="EMBL/GenBank/DDBJ databases">
        <title>Genomic Encyclopedia of Archaeal and Bacterial Type Strains, Phase II (KMG-II): from individual species to whole genera.</title>
        <authorList>
            <person name="Goeker M."/>
        </authorList>
    </citation>
    <scope>NUCLEOTIDE SEQUENCE [LARGE SCALE GENOMIC DNA]</scope>
    <source>
        <strain evidence="4 6">DSM 21886</strain>
    </source>
</reference>
<feature type="chain" id="PRO_5019869296" description="DUF5689 domain-containing protein" evidence="1">
    <location>
        <begin position="24"/>
        <end position="444"/>
    </location>
</feature>
<dbReference type="AlphaFoldDB" id="A0A497V470"/>
<keyword evidence="5" id="KW-1185">Reference proteome</keyword>
<feature type="signal peptide" evidence="1">
    <location>
        <begin position="1"/>
        <end position="23"/>
    </location>
</feature>
<accession>A0A497V470</accession>
<reference evidence="3 5" key="1">
    <citation type="submission" date="2017-12" db="EMBL/GenBank/DDBJ databases">
        <title>Genomic Encyclopedia of Type Strains, Phase III (KMG-III): the genomes of soil and plant-associated and newly described type strains.</title>
        <authorList>
            <person name="Whitman W."/>
        </authorList>
    </citation>
    <scope>NUCLEOTIDE SEQUENCE [LARGE SCALE GENOMIC DNA]</scope>
    <source>
        <strain evidence="3 5">IP-10</strain>
    </source>
</reference>
<evidence type="ECO:0000313" key="6">
    <source>
        <dbReference type="Proteomes" id="UP000275027"/>
    </source>
</evidence>
<dbReference type="EMBL" id="RCCB01000010">
    <property type="protein sequence ID" value="RLJ35528.1"/>
    <property type="molecule type" value="Genomic_DNA"/>
</dbReference>
<dbReference type="EMBL" id="PJND01000007">
    <property type="protein sequence ID" value="PKW28969.1"/>
    <property type="molecule type" value="Genomic_DNA"/>
</dbReference>
<evidence type="ECO:0000313" key="3">
    <source>
        <dbReference type="EMBL" id="PKW28969.1"/>
    </source>
</evidence>
<protein>
    <recommendedName>
        <fullName evidence="2">DUF5689 domain-containing protein</fullName>
    </recommendedName>
</protein>
<dbReference type="RefSeq" id="WP_143394984.1">
    <property type="nucleotide sequence ID" value="NZ_PJND01000007.1"/>
</dbReference>
<comment type="caution">
    <text evidence="4">The sequence shown here is derived from an EMBL/GenBank/DDBJ whole genome shotgun (WGS) entry which is preliminary data.</text>
</comment>
<evidence type="ECO:0000313" key="5">
    <source>
        <dbReference type="Proteomes" id="UP000233767"/>
    </source>
</evidence>
<keyword evidence="1" id="KW-0732">Signal</keyword>
<dbReference type="Proteomes" id="UP000233767">
    <property type="component" value="Unassembled WGS sequence"/>
</dbReference>
<proteinExistence type="predicted"/>
<gene>
    <name evidence="3" type="ORF">B0G92_0597</name>
    <name evidence="4" type="ORF">CLV50_0909</name>
</gene>
<sequence length="444" mass="48575">MKSIIFKSIFVSMIAAGLISGCANDDNYNTPNLGCVDPGLTATKTVQQIIATATGTPKLYEDDDIIEGYVTSSDEKGTFFKTISMQTLPETGAPVGFSIALNVSSTFAEGFTPGTKVYIKLKGLYYANVFNSLQIGALYQGNQIGRISENVWRQFIFPSCTRVNENDMVRTVTLAQAYNNANLNTLIEINDVRFADASVGRKYYDIDSGGGATNHFITSASTGGASNIIRFSSFAPFSGNRVPSGSGKIRGVMTKYNSDFQFIVRYESDIQLSGDRSFNYLGSFTENFESYVANQSNFPNYFNKPFVGTKVWNIKTTASKYLEMSSFGTPNEDNKTMFFVPVDMTAANTMTFKYKVSFPVTGHAPLKVYYTTNYTPGQDIRNAAIVDITSSFNIGTSQTFVNAGTFTIPANVTGNGFFIFEYTGSGLTNPRLTTNFGIDDIVVN</sequence>
<dbReference type="InterPro" id="IPR043744">
    <property type="entry name" value="DUF5689"/>
</dbReference>
<dbReference type="PROSITE" id="PS51257">
    <property type="entry name" value="PROKAR_LIPOPROTEIN"/>
    <property type="match status" value="1"/>
</dbReference>
<evidence type="ECO:0000256" key="1">
    <source>
        <dbReference type="SAM" id="SignalP"/>
    </source>
</evidence>
<dbReference type="Pfam" id="PF18942">
    <property type="entry name" value="DUF5689"/>
    <property type="match status" value="1"/>
</dbReference>
<evidence type="ECO:0000259" key="2">
    <source>
        <dbReference type="Pfam" id="PF18942"/>
    </source>
</evidence>
<dbReference type="Proteomes" id="UP000275027">
    <property type="component" value="Unassembled WGS sequence"/>
</dbReference>
<feature type="domain" description="DUF5689" evidence="2">
    <location>
        <begin position="42"/>
        <end position="270"/>
    </location>
</feature>
<organism evidence="4 6">
    <name type="scientific">Flavobacterium lindanitolerans</name>
    <dbReference type="NCBI Taxonomy" id="428988"/>
    <lineage>
        <taxon>Bacteria</taxon>
        <taxon>Pseudomonadati</taxon>
        <taxon>Bacteroidota</taxon>
        <taxon>Flavobacteriia</taxon>
        <taxon>Flavobacteriales</taxon>
        <taxon>Flavobacteriaceae</taxon>
        <taxon>Flavobacterium</taxon>
    </lineage>
</organism>